<dbReference type="EMBL" id="JBJUIK010000004">
    <property type="protein sequence ID" value="KAL3531175.1"/>
    <property type="molecule type" value="Genomic_DNA"/>
</dbReference>
<dbReference type="InterPro" id="IPR024041">
    <property type="entry name" value="NH4_transpt_AmtB-like_dom"/>
</dbReference>
<keyword evidence="2 5" id="KW-0812">Transmembrane</keyword>
<keyword evidence="4 5" id="KW-0472">Membrane</keyword>
<evidence type="ECO:0000313" key="8">
    <source>
        <dbReference type="Proteomes" id="UP001630127"/>
    </source>
</evidence>
<evidence type="ECO:0000256" key="5">
    <source>
        <dbReference type="SAM" id="Phobius"/>
    </source>
</evidence>
<dbReference type="InterPro" id="IPR029020">
    <property type="entry name" value="Ammonium/urea_transptr"/>
</dbReference>
<dbReference type="GO" id="GO:0016020">
    <property type="term" value="C:membrane"/>
    <property type="evidence" value="ECO:0007669"/>
    <property type="project" value="UniProtKB-SubCell"/>
</dbReference>
<evidence type="ECO:0000256" key="2">
    <source>
        <dbReference type="ARBA" id="ARBA00022692"/>
    </source>
</evidence>
<protein>
    <recommendedName>
        <fullName evidence="6">Ammonium transporter AmtB-like domain-containing protein</fullName>
    </recommendedName>
</protein>
<dbReference type="PANTHER" id="PTHR11730">
    <property type="entry name" value="AMMONIUM TRANSPORTER"/>
    <property type="match status" value="1"/>
</dbReference>
<comment type="caution">
    <text evidence="7">The sequence shown here is derived from an EMBL/GenBank/DDBJ whole genome shotgun (WGS) entry which is preliminary data.</text>
</comment>
<reference evidence="7 8" key="1">
    <citation type="submission" date="2024-11" db="EMBL/GenBank/DDBJ databases">
        <title>A near-complete genome assembly of Cinchona calisaya.</title>
        <authorList>
            <person name="Lian D.C."/>
            <person name="Zhao X.W."/>
            <person name="Wei L."/>
        </authorList>
    </citation>
    <scope>NUCLEOTIDE SEQUENCE [LARGE SCALE GENOMIC DNA]</scope>
    <source>
        <tissue evidence="7">Nenye</tissue>
    </source>
</reference>
<dbReference type="SUPFAM" id="SSF111352">
    <property type="entry name" value="Ammonium transporter"/>
    <property type="match status" value="1"/>
</dbReference>
<dbReference type="Proteomes" id="UP001630127">
    <property type="component" value="Unassembled WGS sequence"/>
</dbReference>
<comment type="subcellular location">
    <subcellularLocation>
        <location evidence="1">Membrane</location>
        <topology evidence="1">Multi-pass membrane protein</topology>
    </subcellularLocation>
</comment>
<feature type="transmembrane region" description="Helical" evidence="5">
    <location>
        <begin position="40"/>
        <end position="61"/>
    </location>
</feature>
<evidence type="ECO:0000259" key="6">
    <source>
        <dbReference type="Pfam" id="PF00909"/>
    </source>
</evidence>
<feature type="domain" description="Ammonium transporter AmtB-like" evidence="6">
    <location>
        <begin position="122"/>
        <end position="225"/>
    </location>
</feature>
<keyword evidence="8" id="KW-1185">Reference proteome</keyword>
<proteinExistence type="predicted"/>
<gene>
    <name evidence="7" type="ORF">ACH5RR_010497</name>
</gene>
<organism evidence="7 8">
    <name type="scientific">Cinchona calisaya</name>
    <dbReference type="NCBI Taxonomy" id="153742"/>
    <lineage>
        <taxon>Eukaryota</taxon>
        <taxon>Viridiplantae</taxon>
        <taxon>Streptophyta</taxon>
        <taxon>Embryophyta</taxon>
        <taxon>Tracheophyta</taxon>
        <taxon>Spermatophyta</taxon>
        <taxon>Magnoliopsida</taxon>
        <taxon>eudicotyledons</taxon>
        <taxon>Gunneridae</taxon>
        <taxon>Pentapetalae</taxon>
        <taxon>asterids</taxon>
        <taxon>lamiids</taxon>
        <taxon>Gentianales</taxon>
        <taxon>Rubiaceae</taxon>
        <taxon>Cinchonoideae</taxon>
        <taxon>Cinchoneae</taxon>
        <taxon>Cinchona</taxon>
    </lineage>
</organism>
<keyword evidence="3 5" id="KW-1133">Transmembrane helix</keyword>
<dbReference type="Gene3D" id="1.10.3430.10">
    <property type="entry name" value="Ammonium transporter AmtB like domains"/>
    <property type="match status" value="1"/>
</dbReference>
<sequence>MASFGCSAVSLSSLLSGAPISTAAAEYRRNNFDAFTDTTYLLFPSYLVLAMQLGFAMLCSLRGLGPPKEYHEHHACCHPRLWIVWFQPGLFPQRHEGFWGSGSYYDNGLLLGEPQFQKRFIAALTTLSGIWSLKLLVDHWNLTDVCNGLLGGLAAITGGCSVVDPWAAIICGFLAAWVLIGFNIMGARLQYDNPLEAAQLHAGGGAWGIIFTGLFGKERRISQDDEKAGNDLTSHAGYAYEDGDKTQTLEFERKNGTACLN</sequence>
<name>A0ABD3AJ36_9GENT</name>
<evidence type="ECO:0000313" key="7">
    <source>
        <dbReference type="EMBL" id="KAL3531175.1"/>
    </source>
</evidence>
<evidence type="ECO:0000256" key="3">
    <source>
        <dbReference type="ARBA" id="ARBA00022989"/>
    </source>
</evidence>
<dbReference type="Pfam" id="PF00909">
    <property type="entry name" value="Ammonium_transp"/>
    <property type="match status" value="1"/>
</dbReference>
<accession>A0ABD3AJ36</accession>
<evidence type="ECO:0000256" key="4">
    <source>
        <dbReference type="ARBA" id="ARBA00023136"/>
    </source>
</evidence>
<evidence type="ECO:0000256" key="1">
    <source>
        <dbReference type="ARBA" id="ARBA00004141"/>
    </source>
</evidence>
<feature type="transmembrane region" description="Helical" evidence="5">
    <location>
        <begin position="149"/>
        <end position="180"/>
    </location>
</feature>
<dbReference type="PANTHER" id="PTHR11730:SF94">
    <property type="entry name" value="AMMONIUM TRANSPORTER"/>
    <property type="match status" value="1"/>
</dbReference>
<dbReference type="AlphaFoldDB" id="A0ABD3AJ36"/>